<dbReference type="GO" id="GO:0034476">
    <property type="term" value="P:U5 snRNA 3'-end processing"/>
    <property type="evidence" value="ECO:0007669"/>
    <property type="project" value="TreeGrafter"/>
</dbReference>
<dbReference type="GO" id="GO:0016075">
    <property type="term" value="P:rRNA catabolic process"/>
    <property type="evidence" value="ECO:0007669"/>
    <property type="project" value="TreeGrafter"/>
</dbReference>
<dbReference type="GO" id="GO:0071028">
    <property type="term" value="P:nuclear mRNA surveillance"/>
    <property type="evidence" value="ECO:0007669"/>
    <property type="project" value="TreeGrafter"/>
</dbReference>
<dbReference type="GO" id="GO:0034473">
    <property type="term" value="P:U1 snRNA 3'-end processing"/>
    <property type="evidence" value="ECO:0007669"/>
    <property type="project" value="TreeGrafter"/>
</dbReference>
<evidence type="ECO:0000256" key="6">
    <source>
        <dbReference type="ARBA" id="ARBA00042523"/>
    </source>
</evidence>
<comment type="subcellular location">
    <subcellularLocation>
        <location evidence="1">Cytoplasm</location>
    </subcellularLocation>
    <subcellularLocation>
        <location evidence="2">Nucleus</location>
        <location evidence="2">Nucleolus</location>
    </subcellularLocation>
</comment>
<comment type="caution">
    <text evidence="8">The sequence shown here is derived from an EMBL/GenBank/DDBJ whole genome shotgun (WGS) entry which is preliminary data.</text>
</comment>
<proteinExistence type="inferred from homology"/>
<dbReference type="Pfam" id="PF01138">
    <property type="entry name" value="RNase_PH"/>
    <property type="match status" value="1"/>
</dbReference>
<evidence type="ECO:0000256" key="1">
    <source>
        <dbReference type="ARBA" id="ARBA00004496"/>
    </source>
</evidence>
<dbReference type="PANTHER" id="PTHR11097:SF8">
    <property type="entry name" value="EXOSOME COMPLEX COMPONENT RRP42"/>
    <property type="match status" value="1"/>
</dbReference>
<dbReference type="PANTHER" id="PTHR11097">
    <property type="entry name" value="EXOSOME COMPLEX EXONUCLEASE RIBOSOMAL RNA PROCESSING PROTEIN"/>
    <property type="match status" value="1"/>
</dbReference>
<evidence type="ECO:0000256" key="2">
    <source>
        <dbReference type="ARBA" id="ARBA00004604"/>
    </source>
</evidence>
<dbReference type="InterPro" id="IPR020568">
    <property type="entry name" value="Ribosomal_Su5_D2-typ_SF"/>
</dbReference>
<dbReference type="Gene3D" id="3.30.230.70">
    <property type="entry name" value="GHMP Kinase, N-terminal domain"/>
    <property type="match status" value="1"/>
</dbReference>
<dbReference type="GO" id="GO:0005730">
    <property type="term" value="C:nucleolus"/>
    <property type="evidence" value="ECO:0007669"/>
    <property type="project" value="UniProtKB-SubCell"/>
</dbReference>
<dbReference type="SUPFAM" id="SSF54211">
    <property type="entry name" value="Ribosomal protein S5 domain 2-like"/>
    <property type="match status" value="1"/>
</dbReference>
<evidence type="ECO:0000259" key="7">
    <source>
        <dbReference type="Pfam" id="PF01138"/>
    </source>
</evidence>
<dbReference type="Proteomes" id="UP000541444">
    <property type="component" value="Unassembled WGS sequence"/>
</dbReference>
<dbReference type="GO" id="GO:0071035">
    <property type="term" value="P:nuclear polyadenylation-dependent rRNA catabolic process"/>
    <property type="evidence" value="ECO:0007669"/>
    <property type="project" value="TreeGrafter"/>
</dbReference>
<dbReference type="InterPro" id="IPR027408">
    <property type="entry name" value="PNPase/RNase_PH_dom_sf"/>
</dbReference>
<keyword evidence="4" id="KW-0963">Cytoplasm</keyword>
<dbReference type="InterPro" id="IPR001247">
    <property type="entry name" value="ExoRNase_PH_dom1"/>
</dbReference>
<evidence type="ECO:0000256" key="5">
    <source>
        <dbReference type="ARBA" id="ARBA00022835"/>
    </source>
</evidence>
<feature type="domain" description="Exoribonuclease phosphorolytic" evidence="7">
    <location>
        <begin position="32"/>
        <end position="77"/>
    </location>
</feature>
<accession>A0A7J7N8U2</accession>
<gene>
    <name evidence="8" type="ORF">GIB67_022132</name>
</gene>
<dbReference type="GO" id="GO:0000177">
    <property type="term" value="C:cytoplasmic exosome (RNase complex)"/>
    <property type="evidence" value="ECO:0007669"/>
    <property type="project" value="TreeGrafter"/>
</dbReference>
<dbReference type="EMBL" id="JACGCM010000972">
    <property type="protein sequence ID" value="KAF6163567.1"/>
    <property type="molecule type" value="Genomic_DNA"/>
</dbReference>
<dbReference type="GO" id="GO:0000467">
    <property type="term" value="P:exonucleolytic trimming to generate mature 3'-end of 5.8S rRNA from tricistronic rRNA transcript (SSU-rRNA, 5.8S rRNA, LSU-rRNA)"/>
    <property type="evidence" value="ECO:0007669"/>
    <property type="project" value="TreeGrafter"/>
</dbReference>
<dbReference type="GO" id="GO:0000176">
    <property type="term" value="C:nuclear exosome (RNase complex)"/>
    <property type="evidence" value="ECO:0007669"/>
    <property type="project" value="TreeGrafter"/>
</dbReference>
<evidence type="ECO:0000256" key="4">
    <source>
        <dbReference type="ARBA" id="ARBA00022490"/>
    </source>
</evidence>
<evidence type="ECO:0000313" key="8">
    <source>
        <dbReference type="EMBL" id="KAF6163567.1"/>
    </source>
</evidence>
<reference evidence="8 9" key="1">
    <citation type="journal article" date="2020" name="IScience">
        <title>Genome Sequencing of the Endangered Kingdonia uniflora (Circaeasteraceae, Ranunculales) Reveals Potential Mechanisms of Evolutionary Specialization.</title>
        <authorList>
            <person name="Sun Y."/>
            <person name="Deng T."/>
            <person name="Zhang A."/>
            <person name="Moore M.J."/>
            <person name="Landis J.B."/>
            <person name="Lin N."/>
            <person name="Zhang H."/>
            <person name="Zhang X."/>
            <person name="Huang J."/>
            <person name="Zhang X."/>
            <person name="Sun H."/>
            <person name="Wang H."/>
        </authorList>
    </citation>
    <scope>NUCLEOTIDE SEQUENCE [LARGE SCALE GENOMIC DNA]</scope>
    <source>
        <strain evidence="8">TB1705</strain>
        <tissue evidence="8">Leaf</tissue>
    </source>
</reference>
<dbReference type="GO" id="GO:0034475">
    <property type="term" value="P:U4 snRNA 3'-end processing"/>
    <property type="evidence" value="ECO:0007669"/>
    <property type="project" value="TreeGrafter"/>
</dbReference>
<evidence type="ECO:0000313" key="9">
    <source>
        <dbReference type="Proteomes" id="UP000541444"/>
    </source>
</evidence>
<keyword evidence="9" id="KW-1185">Reference proteome</keyword>
<organism evidence="8 9">
    <name type="scientific">Kingdonia uniflora</name>
    <dbReference type="NCBI Taxonomy" id="39325"/>
    <lineage>
        <taxon>Eukaryota</taxon>
        <taxon>Viridiplantae</taxon>
        <taxon>Streptophyta</taxon>
        <taxon>Embryophyta</taxon>
        <taxon>Tracheophyta</taxon>
        <taxon>Spermatophyta</taxon>
        <taxon>Magnoliopsida</taxon>
        <taxon>Ranunculales</taxon>
        <taxon>Circaeasteraceae</taxon>
        <taxon>Kingdonia</taxon>
    </lineage>
</organism>
<dbReference type="GO" id="GO:0071038">
    <property type="term" value="P:TRAMP-dependent tRNA surveillance pathway"/>
    <property type="evidence" value="ECO:0007669"/>
    <property type="project" value="TreeGrafter"/>
</dbReference>
<comment type="similarity">
    <text evidence="3">Belongs to the RNase PH family.</text>
</comment>
<protein>
    <recommendedName>
        <fullName evidence="6">Ribosomal RNA-processing protein 42</fullName>
    </recommendedName>
</protein>
<dbReference type="InterPro" id="IPR050590">
    <property type="entry name" value="Exosome_comp_Rrp42_subfam"/>
</dbReference>
<sequence>MVGLSIREKHFIEGGIAQDLCTDGQKRWDYCPLSIETGVIPQASGSARVRMGGTNVIIASVKAELGKPNHLHPDKGKGRGGEELSAELSLPLQRCLLGGKSGARAGINLSSLIVAEGKICWDLYIDSLVVSSDRNLLDALSAAIKVSLFFFHTFEGYFML</sequence>
<dbReference type="GO" id="GO:0035925">
    <property type="term" value="F:mRNA 3'-UTR AU-rich region binding"/>
    <property type="evidence" value="ECO:0007669"/>
    <property type="project" value="TreeGrafter"/>
</dbReference>
<evidence type="ECO:0000256" key="3">
    <source>
        <dbReference type="ARBA" id="ARBA00006678"/>
    </source>
</evidence>
<dbReference type="OrthoDB" id="272245at2759"/>
<name>A0A7J7N8U2_9MAGN</name>
<dbReference type="AlphaFoldDB" id="A0A7J7N8U2"/>
<keyword evidence="5" id="KW-0271">Exosome</keyword>